<feature type="non-terminal residue" evidence="2">
    <location>
        <position position="1"/>
    </location>
</feature>
<dbReference type="EMBL" id="EU360558">
    <property type="protein sequence ID" value="ABZ81013.1"/>
    <property type="molecule type" value="Genomic_RNA"/>
</dbReference>
<feature type="region of interest" description="Disordered" evidence="1">
    <location>
        <begin position="1"/>
        <end position="21"/>
    </location>
</feature>
<name>B6CP76_9PICO</name>
<evidence type="ECO:0000313" key="2">
    <source>
        <dbReference type="EMBL" id="ABZ81013.1"/>
    </source>
</evidence>
<feature type="non-terminal residue" evidence="2">
    <location>
        <position position="179"/>
    </location>
</feature>
<organism evidence="2">
    <name type="scientific">parechovirus A1</name>
    <dbReference type="NCBI Taxonomy" id="12063"/>
    <lineage>
        <taxon>Viruses</taxon>
        <taxon>Riboviria</taxon>
        <taxon>Orthornavirae</taxon>
        <taxon>Pisuviricota</taxon>
        <taxon>Pisoniviricetes</taxon>
        <taxon>Picornavirales</taxon>
        <taxon>Picornaviridae</taxon>
        <taxon>Paavivirinae</taxon>
        <taxon>Parechovirus</taxon>
        <taxon>Parechovirus ahumpari</taxon>
        <taxon>Parechovirus A</taxon>
    </lineage>
</organism>
<feature type="compositionally biased region" description="Polar residues" evidence="1">
    <location>
        <begin position="1"/>
        <end position="15"/>
    </location>
</feature>
<accession>B6CP76</accession>
<protein>
    <submittedName>
        <fullName evidence="2">VP1</fullName>
    </submittedName>
</protein>
<reference evidence="2" key="1">
    <citation type="journal article" date="2008" name="J. Med. Virol.">
        <title>Longitudinal observation of parechovirus in stool samples from Norwegian infants.</title>
        <authorList>
            <person name="Tapia G."/>
            <person name="Cinek O."/>
            <person name="Witso E."/>
            <person name="Kulich M."/>
            <person name="Rasmussen T."/>
            <person name="Grinde B."/>
            <person name="Ronningen K.S."/>
        </authorList>
    </citation>
    <scope>NUCLEOTIDE SEQUENCE</scope>
    <source>
        <strain evidence="2">NO-8071</strain>
    </source>
</reference>
<proteinExistence type="predicted"/>
<evidence type="ECO:0000256" key="1">
    <source>
        <dbReference type="SAM" id="MobiDB-lite"/>
    </source>
</evidence>
<sequence>KQSFSPNELGLTSAQDDGPLGDDKPNYFSKFQNYECGHFHCYLTLKLDNLFGRAWYDPAHAFTDEDPWRLRLASSRNRVMASLFLVICLLHRRIKYSCPVSWLSRDFLEWPTPMTLQITRDTFLSSNGVITIPAGEQMTFSAPYYSISPSRTVTTRYSLRFFMCNHSSWNHPSTQSLFS</sequence>